<sequence length="66" mass="7685">MKKREFQNMKNSSAGELIKNTEESRERLRVLKFDLAAGKVKNVKEIRQIKQAIAQILTVIKTKQEK</sequence>
<dbReference type="GO" id="GO:1990904">
    <property type="term" value="C:ribonucleoprotein complex"/>
    <property type="evidence" value="ECO:0007669"/>
    <property type="project" value="UniProtKB-KW"/>
</dbReference>
<proteinExistence type="inferred from homology"/>
<accession>A0A1G1Z526</accession>
<evidence type="ECO:0000256" key="4">
    <source>
        <dbReference type="ARBA" id="ARBA00035204"/>
    </source>
</evidence>
<evidence type="ECO:0000313" key="7">
    <source>
        <dbReference type="Proteomes" id="UP000178515"/>
    </source>
</evidence>
<evidence type="ECO:0000313" key="6">
    <source>
        <dbReference type="EMBL" id="OGY59722.1"/>
    </source>
</evidence>
<evidence type="ECO:0000256" key="5">
    <source>
        <dbReference type="HAMAP-Rule" id="MF_00374"/>
    </source>
</evidence>
<dbReference type="Proteomes" id="UP000178515">
    <property type="component" value="Unassembled WGS sequence"/>
</dbReference>
<dbReference type="Gene3D" id="1.10.287.310">
    <property type="match status" value="1"/>
</dbReference>
<gene>
    <name evidence="5" type="primary">rpmC</name>
    <name evidence="6" type="ORF">A3F24_00965</name>
</gene>
<comment type="caution">
    <text evidence="6">The sequence shown here is derived from an EMBL/GenBank/DDBJ whole genome shotgun (WGS) entry which is preliminary data.</text>
</comment>
<dbReference type="AlphaFoldDB" id="A0A1G1Z526"/>
<dbReference type="HAMAP" id="MF_00374">
    <property type="entry name" value="Ribosomal_uL29"/>
    <property type="match status" value="1"/>
</dbReference>
<dbReference type="NCBIfam" id="TIGR00012">
    <property type="entry name" value="L29"/>
    <property type="match status" value="1"/>
</dbReference>
<evidence type="ECO:0000256" key="3">
    <source>
        <dbReference type="ARBA" id="ARBA00023274"/>
    </source>
</evidence>
<dbReference type="GO" id="GO:0006412">
    <property type="term" value="P:translation"/>
    <property type="evidence" value="ECO:0007669"/>
    <property type="project" value="UniProtKB-UniRule"/>
</dbReference>
<organism evidence="6 7">
    <name type="scientific">Candidatus Colwellbacteria bacterium RIFCSPHIGHO2_12_FULL_44_17</name>
    <dbReference type="NCBI Taxonomy" id="1797689"/>
    <lineage>
        <taxon>Bacteria</taxon>
        <taxon>Candidatus Colwelliibacteriota</taxon>
    </lineage>
</organism>
<keyword evidence="2 5" id="KW-0689">Ribosomal protein</keyword>
<dbReference type="InterPro" id="IPR001854">
    <property type="entry name" value="Ribosomal_uL29"/>
</dbReference>
<dbReference type="GO" id="GO:0003735">
    <property type="term" value="F:structural constituent of ribosome"/>
    <property type="evidence" value="ECO:0007669"/>
    <property type="project" value="InterPro"/>
</dbReference>
<keyword evidence="3 5" id="KW-0687">Ribonucleoprotein</keyword>
<dbReference type="STRING" id="1797689.A3F24_00965"/>
<dbReference type="Pfam" id="PF00831">
    <property type="entry name" value="Ribosomal_L29"/>
    <property type="match status" value="1"/>
</dbReference>
<reference evidence="6 7" key="1">
    <citation type="journal article" date="2016" name="Nat. Commun.">
        <title>Thousands of microbial genomes shed light on interconnected biogeochemical processes in an aquifer system.</title>
        <authorList>
            <person name="Anantharaman K."/>
            <person name="Brown C.T."/>
            <person name="Hug L.A."/>
            <person name="Sharon I."/>
            <person name="Castelle C.J."/>
            <person name="Probst A.J."/>
            <person name="Thomas B.C."/>
            <person name="Singh A."/>
            <person name="Wilkins M.J."/>
            <person name="Karaoz U."/>
            <person name="Brodie E.L."/>
            <person name="Williams K.H."/>
            <person name="Hubbard S.S."/>
            <person name="Banfield J.F."/>
        </authorList>
    </citation>
    <scope>NUCLEOTIDE SEQUENCE [LARGE SCALE GENOMIC DNA]</scope>
</reference>
<comment type="similarity">
    <text evidence="1 5">Belongs to the universal ribosomal protein uL29 family.</text>
</comment>
<dbReference type="EMBL" id="MHIX01000010">
    <property type="protein sequence ID" value="OGY59722.1"/>
    <property type="molecule type" value="Genomic_DNA"/>
</dbReference>
<evidence type="ECO:0000256" key="2">
    <source>
        <dbReference type="ARBA" id="ARBA00022980"/>
    </source>
</evidence>
<dbReference type="GO" id="GO:0005840">
    <property type="term" value="C:ribosome"/>
    <property type="evidence" value="ECO:0007669"/>
    <property type="project" value="UniProtKB-KW"/>
</dbReference>
<dbReference type="InterPro" id="IPR036049">
    <property type="entry name" value="Ribosomal_uL29_sf"/>
</dbReference>
<dbReference type="SUPFAM" id="SSF46561">
    <property type="entry name" value="Ribosomal protein L29 (L29p)"/>
    <property type="match status" value="1"/>
</dbReference>
<evidence type="ECO:0000256" key="1">
    <source>
        <dbReference type="ARBA" id="ARBA00009254"/>
    </source>
</evidence>
<name>A0A1G1Z526_9BACT</name>
<protein>
    <recommendedName>
        <fullName evidence="4 5">Large ribosomal subunit protein uL29</fullName>
    </recommendedName>
</protein>